<dbReference type="InterPro" id="IPR014757">
    <property type="entry name" value="Tscrpt_reg_IclR_C"/>
</dbReference>
<evidence type="ECO:0000313" key="9">
    <source>
        <dbReference type="EMBL" id="PWJ55177.1"/>
    </source>
</evidence>
<proteinExistence type="predicted"/>
<feature type="domain" description="IclR-ED" evidence="8">
    <location>
        <begin position="75"/>
        <end position="239"/>
    </location>
</feature>
<dbReference type="EMBL" id="QGDQ01000004">
    <property type="protein sequence ID" value="PWJ55177.1"/>
    <property type="molecule type" value="Genomic_DNA"/>
</dbReference>
<dbReference type="GO" id="GO:0003700">
    <property type="term" value="F:DNA-binding transcription factor activity"/>
    <property type="evidence" value="ECO:0007669"/>
    <property type="project" value="TreeGrafter"/>
</dbReference>
<dbReference type="Pfam" id="PF09339">
    <property type="entry name" value="HTH_IclR"/>
    <property type="match status" value="1"/>
</dbReference>
<accession>A0A316AY91</accession>
<evidence type="ECO:0000313" key="10">
    <source>
        <dbReference type="Proteomes" id="UP000245469"/>
    </source>
</evidence>
<evidence type="ECO:0000256" key="6">
    <source>
        <dbReference type="ARBA" id="ARBA00070406"/>
    </source>
</evidence>
<dbReference type="PROSITE" id="PS51077">
    <property type="entry name" value="HTH_ICLR"/>
    <property type="match status" value="1"/>
</dbReference>
<dbReference type="GO" id="GO:0006071">
    <property type="term" value="P:glycerol metabolic process"/>
    <property type="evidence" value="ECO:0007669"/>
    <property type="project" value="UniProtKB-KW"/>
</dbReference>
<dbReference type="SUPFAM" id="SSF46785">
    <property type="entry name" value="Winged helix' DNA-binding domain"/>
    <property type="match status" value="1"/>
</dbReference>
<dbReference type="AlphaFoldDB" id="A0A316AY91"/>
<dbReference type="InterPro" id="IPR036388">
    <property type="entry name" value="WH-like_DNA-bd_sf"/>
</dbReference>
<evidence type="ECO:0000256" key="4">
    <source>
        <dbReference type="ARBA" id="ARBA00023163"/>
    </source>
</evidence>
<evidence type="ECO:0000256" key="5">
    <source>
        <dbReference type="ARBA" id="ARBA00058938"/>
    </source>
</evidence>
<dbReference type="InterPro" id="IPR029016">
    <property type="entry name" value="GAF-like_dom_sf"/>
</dbReference>
<dbReference type="InterPro" id="IPR036390">
    <property type="entry name" value="WH_DNA-bd_sf"/>
</dbReference>
<protein>
    <recommendedName>
        <fullName evidence="6">Glycerol operon regulatory protein</fullName>
    </recommendedName>
</protein>
<name>A0A316AY91_9ACTN</name>
<evidence type="ECO:0000256" key="3">
    <source>
        <dbReference type="ARBA" id="ARBA00023125"/>
    </source>
</evidence>
<dbReference type="GO" id="GO:0045892">
    <property type="term" value="P:negative regulation of DNA-templated transcription"/>
    <property type="evidence" value="ECO:0007669"/>
    <property type="project" value="TreeGrafter"/>
</dbReference>
<dbReference type="Gene3D" id="3.30.450.40">
    <property type="match status" value="1"/>
</dbReference>
<evidence type="ECO:0000259" key="7">
    <source>
        <dbReference type="PROSITE" id="PS51077"/>
    </source>
</evidence>
<dbReference type="PANTHER" id="PTHR30136:SF35">
    <property type="entry name" value="HTH-TYPE TRANSCRIPTIONAL REGULATOR RV1719"/>
    <property type="match status" value="1"/>
</dbReference>
<dbReference type="FunFam" id="1.10.10.10:FF:000056">
    <property type="entry name" value="IclR family transcriptional regulator"/>
    <property type="match status" value="1"/>
</dbReference>
<dbReference type="SMART" id="SM00346">
    <property type="entry name" value="HTH_ICLR"/>
    <property type="match status" value="1"/>
</dbReference>
<keyword evidence="2" id="KW-0805">Transcription regulation</keyword>
<feature type="domain" description="HTH iclR-type" evidence="7">
    <location>
        <begin position="12"/>
        <end position="74"/>
    </location>
</feature>
<evidence type="ECO:0000259" key="8">
    <source>
        <dbReference type="PROSITE" id="PS51078"/>
    </source>
</evidence>
<sequence>MESVANGAERMIQSVQRAFALIERLAAAPDGLRLSDLADGLGLNRSTAHNLLGTLEVLGYVEQRHRGAPYRLTGKLDQLLPPRVETELALRARARPVLEEVATRTGETVYLAFAAGDHYLCSDAVQSTEPLHLTVTPGEREPLLGTAIGHALLAGNDRLAERLAEADPKGWSHHAQRVSEAREQGFAVDEEGFHPGVSCVAVSLPGGAAMGVAGPASRLDHSRLLAFAAVLRQATRGLR</sequence>
<dbReference type="PROSITE" id="PS51078">
    <property type="entry name" value="ICLR_ED"/>
    <property type="match status" value="1"/>
</dbReference>
<dbReference type="Gene3D" id="1.10.10.10">
    <property type="entry name" value="Winged helix-like DNA-binding domain superfamily/Winged helix DNA-binding domain"/>
    <property type="match status" value="1"/>
</dbReference>
<evidence type="ECO:0000256" key="2">
    <source>
        <dbReference type="ARBA" id="ARBA00023015"/>
    </source>
</evidence>
<dbReference type="InterPro" id="IPR050707">
    <property type="entry name" value="HTH_MetabolicPath_Reg"/>
</dbReference>
<dbReference type="Pfam" id="PF01614">
    <property type="entry name" value="IclR_C"/>
    <property type="match status" value="1"/>
</dbReference>
<dbReference type="Proteomes" id="UP000245469">
    <property type="component" value="Unassembled WGS sequence"/>
</dbReference>
<gene>
    <name evidence="9" type="ORF">BXY45_104100</name>
</gene>
<keyword evidence="4" id="KW-0804">Transcription</keyword>
<evidence type="ECO:0000256" key="1">
    <source>
        <dbReference type="ARBA" id="ARBA00022798"/>
    </source>
</evidence>
<comment type="function">
    <text evidence="5">May be an activator protein for the gylABX operon.</text>
</comment>
<organism evidence="9 10">
    <name type="scientific">Quadrisphaera granulorum</name>
    <dbReference type="NCBI Taxonomy" id="317664"/>
    <lineage>
        <taxon>Bacteria</taxon>
        <taxon>Bacillati</taxon>
        <taxon>Actinomycetota</taxon>
        <taxon>Actinomycetes</taxon>
        <taxon>Kineosporiales</taxon>
        <taxon>Kineosporiaceae</taxon>
        <taxon>Quadrisphaera</taxon>
    </lineage>
</organism>
<dbReference type="GO" id="GO:0003677">
    <property type="term" value="F:DNA binding"/>
    <property type="evidence" value="ECO:0007669"/>
    <property type="project" value="UniProtKB-KW"/>
</dbReference>
<keyword evidence="1" id="KW-0319">Glycerol metabolism</keyword>
<keyword evidence="3" id="KW-0238">DNA-binding</keyword>
<dbReference type="InterPro" id="IPR005471">
    <property type="entry name" value="Tscrpt_reg_IclR_N"/>
</dbReference>
<dbReference type="PANTHER" id="PTHR30136">
    <property type="entry name" value="HELIX-TURN-HELIX TRANSCRIPTIONAL REGULATOR, ICLR FAMILY"/>
    <property type="match status" value="1"/>
</dbReference>
<reference evidence="9 10" key="1">
    <citation type="submission" date="2018-03" db="EMBL/GenBank/DDBJ databases">
        <title>Genomic Encyclopedia of Archaeal and Bacterial Type Strains, Phase II (KMG-II): from individual species to whole genera.</title>
        <authorList>
            <person name="Goeker M."/>
        </authorList>
    </citation>
    <scope>NUCLEOTIDE SEQUENCE [LARGE SCALE GENOMIC DNA]</scope>
    <source>
        <strain evidence="9 10">DSM 44889</strain>
    </source>
</reference>
<keyword evidence="10" id="KW-1185">Reference proteome</keyword>
<dbReference type="SUPFAM" id="SSF55781">
    <property type="entry name" value="GAF domain-like"/>
    <property type="match status" value="1"/>
</dbReference>
<comment type="caution">
    <text evidence="9">The sequence shown here is derived from an EMBL/GenBank/DDBJ whole genome shotgun (WGS) entry which is preliminary data.</text>
</comment>